<evidence type="ECO:0000256" key="1">
    <source>
        <dbReference type="SAM" id="SignalP"/>
    </source>
</evidence>
<dbReference type="RefSeq" id="WP_254155878.1">
    <property type="nucleotide sequence ID" value="NZ_JAHESD010000067.1"/>
</dbReference>
<accession>A0ABS5VWG2</accession>
<dbReference type="PROSITE" id="PS51257">
    <property type="entry name" value="PROKAR_LIPOPROTEIN"/>
    <property type="match status" value="1"/>
</dbReference>
<keyword evidence="1" id="KW-0732">Signal</keyword>
<dbReference type="Proteomes" id="UP000772618">
    <property type="component" value="Unassembled WGS sequence"/>
</dbReference>
<evidence type="ECO:0000313" key="3">
    <source>
        <dbReference type="Proteomes" id="UP000772618"/>
    </source>
</evidence>
<protein>
    <submittedName>
        <fullName evidence="2">Uncharacterized protein</fullName>
    </submittedName>
</protein>
<feature type="signal peptide" evidence="1">
    <location>
        <begin position="1"/>
        <end position="26"/>
    </location>
</feature>
<gene>
    <name evidence="2" type="ORF">KK060_20915</name>
</gene>
<proteinExistence type="predicted"/>
<reference evidence="2 3" key="1">
    <citation type="submission" date="2021-05" db="EMBL/GenBank/DDBJ databases">
        <title>A Polyphasic approach of four new species of the genus Ohtaekwangia: Ohtaekwangia histidinii sp. nov., Ohtaekwangia cretensis sp. nov., Ohtaekwangia indiensis sp. nov., Ohtaekwangia reichenbachii sp. nov. from diverse environment.</title>
        <authorList>
            <person name="Octaviana S."/>
        </authorList>
    </citation>
    <scope>NUCLEOTIDE SEQUENCE [LARGE SCALE GENOMIC DNA]</scope>
    <source>
        <strain evidence="2 3">PWU20</strain>
    </source>
</reference>
<name>A0ABS5VWG2_9BACT</name>
<comment type="caution">
    <text evidence="2">The sequence shown here is derived from an EMBL/GenBank/DDBJ whole genome shotgun (WGS) entry which is preliminary data.</text>
</comment>
<organism evidence="2 3">
    <name type="scientific">Chryseosolibacter indicus</name>
    <dbReference type="NCBI Taxonomy" id="2782351"/>
    <lineage>
        <taxon>Bacteria</taxon>
        <taxon>Pseudomonadati</taxon>
        <taxon>Bacteroidota</taxon>
        <taxon>Cytophagia</taxon>
        <taxon>Cytophagales</taxon>
        <taxon>Chryseotaleaceae</taxon>
        <taxon>Chryseosolibacter</taxon>
    </lineage>
</organism>
<evidence type="ECO:0000313" key="2">
    <source>
        <dbReference type="EMBL" id="MBT1705765.1"/>
    </source>
</evidence>
<feature type="chain" id="PRO_5045167758" evidence="1">
    <location>
        <begin position="27"/>
        <end position="381"/>
    </location>
</feature>
<sequence>MNILLKGQLMLTVVLLLIVVSCSSDGDDGPKKSGNGITDFGLDISDARAILYRKEDTPIGGRARAAEPSLFKITSDGTVEPTAEGVKVFSVTALSSGLYLEILSGGSTRSFHIRLDNSYTEIDRSAGMLVGENEYGDLVFQNVSIFRLATGILEKLQTTLNNPRVQSLSGNLAIIQDGSIYQILNTHSNVRYNVAGCNGPAMVAFKGSNKAIIDDCSLKVLIDMTDGSRSEAEIFGWNHEALSVGSKIGILSQGLNLEGGYRIGLIDDTGKVDVVSQYAFTPGSGSCMNCGYPNTVLFYAADYFIVRELDKVTIVKNGGDGTAEQILTNYNVTSVSVKDHLLYYLAETNKGSAVTGVYNLLEKTNKVILDGKSFDQVLTFK</sequence>
<keyword evidence="3" id="KW-1185">Reference proteome</keyword>
<dbReference type="EMBL" id="JAHESD010000067">
    <property type="protein sequence ID" value="MBT1705765.1"/>
    <property type="molecule type" value="Genomic_DNA"/>
</dbReference>